<gene>
    <name evidence="1" type="ordered locus">Lcho_4292</name>
</gene>
<dbReference type="KEGG" id="lch:Lcho_4292"/>
<dbReference type="eggNOG" id="ENOG502ZD0I">
    <property type="taxonomic scope" value="Bacteria"/>
</dbReference>
<sequence>MHKPPMPKKAPERGRWSDFEDEFHRLLGRLVHTTARLDFHIGLQLHGLGPFYGVEVADALDPVKSKISCRLKKLRQVLRHALKDAPAPVQSDFKAWFDRVDFARAIRNDYVHGRWAAPGPLKFKPPGRLIDAEPLLAFVPLGWDMRPDRPDPSIVMTIEELAAQVEEADALSLDFMNLLDRHVLFMAPGSRG</sequence>
<dbReference type="EMBL" id="CP001013">
    <property type="protein sequence ID" value="ACB36543.1"/>
    <property type="molecule type" value="Genomic_DNA"/>
</dbReference>
<evidence type="ECO:0000313" key="2">
    <source>
        <dbReference type="Proteomes" id="UP000001693"/>
    </source>
</evidence>
<evidence type="ECO:0000313" key="1">
    <source>
        <dbReference type="EMBL" id="ACB36543.1"/>
    </source>
</evidence>
<organism evidence="1 2">
    <name type="scientific">Leptothrix cholodnii (strain ATCC 51168 / LMG 8142 / SP-6)</name>
    <name type="common">Leptothrix discophora (strain SP-6)</name>
    <dbReference type="NCBI Taxonomy" id="395495"/>
    <lineage>
        <taxon>Bacteria</taxon>
        <taxon>Pseudomonadati</taxon>
        <taxon>Pseudomonadota</taxon>
        <taxon>Betaproteobacteria</taxon>
        <taxon>Burkholderiales</taxon>
        <taxon>Sphaerotilaceae</taxon>
        <taxon>Leptothrix</taxon>
    </lineage>
</organism>
<dbReference type="AlphaFoldDB" id="B1XZI0"/>
<reference evidence="1 2" key="1">
    <citation type="submission" date="2008-03" db="EMBL/GenBank/DDBJ databases">
        <title>Complete sequence of Leptothrix cholodnii SP-6.</title>
        <authorList>
            <consortium name="US DOE Joint Genome Institute"/>
            <person name="Copeland A."/>
            <person name="Lucas S."/>
            <person name="Lapidus A."/>
            <person name="Glavina del Rio T."/>
            <person name="Dalin E."/>
            <person name="Tice H."/>
            <person name="Bruce D."/>
            <person name="Goodwin L."/>
            <person name="Pitluck S."/>
            <person name="Chertkov O."/>
            <person name="Brettin T."/>
            <person name="Detter J.C."/>
            <person name="Han C."/>
            <person name="Kuske C.R."/>
            <person name="Schmutz J."/>
            <person name="Larimer F."/>
            <person name="Land M."/>
            <person name="Hauser L."/>
            <person name="Kyrpides N."/>
            <person name="Lykidis A."/>
            <person name="Emerson D."/>
            <person name="Richardson P."/>
        </authorList>
    </citation>
    <scope>NUCLEOTIDE SEQUENCE [LARGE SCALE GENOMIC DNA]</scope>
    <source>
        <strain evidence="2">ATCC 51168 / LMG 8142 / SP-6</strain>
    </source>
</reference>
<accession>B1XZI0</accession>
<dbReference type="STRING" id="395495.Lcho_4292"/>
<dbReference type="RefSeq" id="WP_012349284.1">
    <property type="nucleotide sequence ID" value="NC_010524.1"/>
</dbReference>
<protein>
    <submittedName>
        <fullName evidence="1">Uncharacterized protein</fullName>
    </submittedName>
</protein>
<keyword evidence="2" id="KW-1185">Reference proteome</keyword>
<proteinExistence type="predicted"/>
<dbReference type="Proteomes" id="UP000001693">
    <property type="component" value="Chromosome"/>
</dbReference>
<dbReference type="HOGENOM" id="CLU_1413626_0_0_4"/>
<dbReference type="OrthoDB" id="9132425at2"/>
<name>B1XZI0_LEPCP</name>